<proteinExistence type="inferred from homology"/>
<dbReference type="Pfam" id="PF00931">
    <property type="entry name" value="NB-ARC"/>
    <property type="match status" value="1"/>
</dbReference>
<feature type="domain" description="RPW8" evidence="4">
    <location>
        <begin position="58"/>
        <end position="203"/>
    </location>
</feature>
<evidence type="ECO:0000259" key="4">
    <source>
        <dbReference type="PROSITE" id="PS51153"/>
    </source>
</evidence>
<evidence type="ECO:0000313" key="5">
    <source>
        <dbReference type="EMBL" id="BBH07825.1"/>
    </source>
</evidence>
<keyword evidence="2" id="KW-0677">Repeat</keyword>
<evidence type="ECO:0000256" key="3">
    <source>
        <dbReference type="ARBA" id="ARBA00022821"/>
    </source>
</evidence>
<dbReference type="GO" id="GO:0006952">
    <property type="term" value="P:defense response"/>
    <property type="evidence" value="ECO:0007669"/>
    <property type="project" value="UniProtKB-KW"/>
</dbReference>
<dbReference type="Pfam" id="PF05659">
    <property type="entry name" value="RPW8"/>
    <property type="match status" value="1"/>
</dbReference>
<keyword evidence="3" id="KW-0611">Plant defense</keyword>
<dbReference type="Gene3D" id="1.10.10.10">
    <property type="entry name" value="Winged helix-like DNA-binding domain superfamily/Winged helix DNA-binding domain"/>
    <property type="match status" value="1"/>
</dbReference>
<dbReference type="Gene3D" id="3.40.50.300">
    <property type="entry name" value="P-loop containing nucleotide triphosphate hydrolases"/>
    <property type="match status" value="1"/>
</dbReference>
<organism evidence="5">
    <name type="scientific">Prunus dulcis</name>
    <name type="common">Almond</name>
    <name type="synonym">Amygdalus dulcis</name>
    <dbReference type="NCBI Taxonomy" id="3755"/>
    <lineage>
        <taxon>Eukaryota</taxon>
        <taxon>Viridiplantae</taxon>
        <taxon>Streptophyta</taxon>
        <taxon>Embryophyta</taxon>
        <taxon>Tracheophyta</taxon>
        <taxon>Spermatophyta</taxon>
        <taxon>Magnoliopsida</taxon>
        <taxon>eudicotyledons</taxon>
        <taxon>Gunneridae</taxon>
        <taxon>Pentapetalae</taxon>
        <taxon>rosids</taxon>
        <taxon>fabids</taxon>
        <taxon>Rosales</taxon>
        <taxon>Rosaceae</taxon>
        <taxon>Amygdaloideae</taxon>
        <taxon>Amygdaleae</taxon>
        <taxon>Prunus</taxon>
    </lineage>
</organism>
<reference evidence="5" key="1">
    <citation type="journal article" date="2019" name="Science">
        <title>Mutation of a bHLH transcription factor allowed almond domestication.</title>
        <authorList>
            <person name="Sanchez-Perez R."/>
            <person name="Pavan S."/>
            <person name="Mazzeo R."/>
            <person name="Moldovan C."/>
            <person name="Aiese Cigliano R."/>
            <person name="Del Cueto J."/>
            <person name="Ricciardi F."/>
            <person name="Lotti C."/>
            <person name="Ricciardi L."/>
            <person name="Dicenta F."/>
            <person name="Lopez-Marques R.L."/>
            <person name="Lindberg Moller B."/>
        </authorList>
    </citation>
    <scope>NUCLEOTIDE SEQUENCE</scope>
</reference>
<protein>
    <submittedName>
        <fullName evidence="5">Disease resistance protein CC-NBS-LRR class family</fullName>
    </submittedName>
</protein>
<dbReference type="Gene3D" id="3.80.10.10">
    <property type="entry name" value="Ribonuclease Inhibitor"/>
    <property type="match status" value="1"/>
</dbReference>
<dbReference type="GO" id="GO:0043531">
    <property type="term" value="F:ADP binding"/>
    <property type="evidence" value="ECO:0007669"/>
    <property type="project" value="InterPro"/>
</dbReference>
<dbReference type="PANTHER" id="PTHR36766">
    <property type="entry name" value="PLANT BROAD-SPECTRUM MILDEW RESISTANCE PROTEIN RPW8"/>
    <property type="match status" value="1"/>
</dbReference>
<dbReference type="InterPro" id="IPR042197">
    <property type="entry name" value="Apaf_helical"/>
</dbReference>
<dbReference type="EMBL" id="AP019303">
    <property type="protein sequence ID" value="BBH07825.1"/>
    <property type="molecule type" value="Genomic_DNA"/>
</dbReference>
<gene>
    <name evidence="5" type="ORF">Prudu_019862</name>
</gene>
<dbReference type="PROSITE" id="PS51153">
    <property type="entry name" value="RPW8"/>
    <property type="match status" value="1"/>
</dbReference>
<sequence>MSGLFSPPRARSDHLPPMFPRHESIYRISVLFHQSKEIIESSCCLGFLFETNIICLILVLVDLVGGGTFRVAFQMLFDAVIAVKKETTMFKSMLGDIKSTLDSLQPVIKEREKYDSKEGLENFAMQMEEGVKLVYKCSKVGVWSWCRKYRYTRKLDELDKCLQRLVEVLKVQGIRDVKETLVSLRNIETVLHRIEGNLVMQNQPEKINGWSSVPESPPVTVGLDVPLKELKIQLLKDDVSMLVLTAAGGCGKTTLAKKFCQDQEVKDKFKNNIFFVTLSKKPNLDLVVHELYQRKGSQVPAFENEVTAVYWLQLFLKETSQNSVLFVLDDVWSGSESLLEKFDEFKMTNYKVLVTSRFAFPRFGSSYRLEFLNDEDAMALFHHSAFLEDKSSYAREDLSRKIVELCKGFPLAITAVGRSLRGQPIEIWRKRVMEWSKGSSILASNNDLLACLKSSIDALDKEKPTLKECFLDLCSFPKDQRISAATLIDMWAELYGLDEPNLSIANLYELTTQSLANLIATRNEWEADGYYTEHFVTQHDMLRELAIHQASQDPIGQRKRLIIDIRGDNLPNWLTEAKHQPMQARLLSILTDGAFSKKWPNMQLPKAEVLVLNFETNSYDLPEFVKKMDKLKVLIVTNFSFLPAELNNFQLLGSSSNLKRIRLERISIPSISKNIKQLESVQKISLFMCSIGQAFGKGSINILDALPNLGEMDIDCCHELVELPVEVCDLIRLKKLSITNCHNLSALPEKIGKLLSLEVLRLRSCTDLLELPSSIRNLKKLKFLDISYCFSIKQLPEHIGEICSLKKLNMRQCSRLQDLPASVLDLEQLKDVICDEETELLWEPFLPFLKNIHIKVVKEDNNLNWLHKLRS</sequence>
<dbReference type="InterPro" id="IPR002182">
    <property type="entry name" value="NB-ARC"/>
</dbReference>
<dbReference type="AlphaFoldDB" id="A0A4Y1RV54"/>
<dbReference type="InterPro" id="IPR032675">
    <property type="entry name" value="LRR_dom_sf"/>
</dbReference>
<dbReference type="InterPro" id="IPR036388">
    <property type="entry name" value="WH-like_DNA-bd_sf"/>
</dbReference>
<evidence type="ECO:0000256" key="1">
    <source>
        <dbReference type="ARBA" id="ARBA00008894"/>
    </source>
</evidence>
<evidence type="ECO:0000256" key="2">
    <source>
        <dbReference type="ARBA" id="ARBA00022737"/>
    </source>
</evidence>
<comment type="similarity">
    <text evidence="1">Belongs to the disease resistance NB-LRR family.</text>
</comment>
<accession>A0A4Y1RV54</accession>
<name>A0A4Y1RV54_PRUDU</name>
<dbReference type="PRINTS" id="PR00364">
    <property type="entry name" value="DISEASERSIST"/>
</dbReference>
<dbReference type="Gene3D" id="1.10.8.430">
    <property type="entry name" value="Helical domain of apoptotic protease-activating factors"/>
    <property type="match status" value="1"/>
</dbReference>
<dbReference type="SUPFAM" id="SSF52058">
    <property type="entry name" value="L domain-like"/>
    <property type="match status" value="1"/>
</dbReference>
<dbReference type="InterPro" id="IPR008808">
    <property type="entry name" value="Powdery_mildew-R_dom"/>
</dbReference>
<dbReference type="PANTHER" id="PTHR36766:SF3">
    <property type="entry name" value="RPW8 DOMAIN-CONTAINING PROTEIN"/>
    <property type="match status" value="1"/>
</dbReference>
<dbReference type="SUPFAM" id="SSF52540">
    <property type="entry name" value="P-loop containing nucleoside triphosphate hydrolases"/>
    <property type="match status" value="1"/>
</dbReference>
<dbReference type="InterPro" id="IPR027417">
    <property type="entry name" value="P-loop_NTPase"/>
</dbReference>